<evidence type="ECO:0000313" key="7">
    <source>
        <dbReference type="Proteomes" id="UP000268844"/>
    </source>
</evidence>
<dbReference type="InterPro" id="IPR003593">
    <property type="entry name" value="AAA+_ATPase"/>
</dbReference>
<sequence>MNYPVAPTSHAMTSAPATAPARIVLEGVNKTFGAGEKNAGTVALKDVNLAVPDRAFVSLLGPSGCGKTTVLRIVNGLLAPDSGRVLISGAPPRPGPNMGFVFQSFRLIPWSTIRGNVEFALVDAIPDRAERRARADRYIELVGLSRFADAYPSELSGGMRQRVALARALAVEPDILLMDEPFASIDAQTRELMQMELMRLWSARQSVALFVTHSVDEAILLADQVVLMGPRPGRILEVIDVGLERPRWTYDVRAEKRFIELRAYLWDRIRTLVLNDPGSDFYGRDLGTGR</sequence>
<gene>
    <name evidence="6" type="primary">cmpD_3</name>
    <name evidence="6" type="ORF">DEVEQU_03100</name>
</gene>
<organism evidence="6 7">
    <name type="scientific">Devosia equisanguinis</name>
    <dbReference type="NCBI Taxonomy" id="2490941"/>
    <lineage>
        <taxon>Bacteria</taxon>
        <taxon>Pseudomonadati</taxon>
        <taxon>Pseudomonadota</taxon>
        <taxon>Alphaproteobacteria</taxon>
        <taxon>Hyphomicrobiales</taxon>
        <taxon>Devosiaceae</taxon>
        <taxon>Devosia</taxon>
    </lineage>
</organism>
<evidence type="ECO:0000256" key="4">
    <source>
        <dbReference type="ARBA" id="ARBA00022840"/>
    </source>
</evidence>
<keyword evidence="6" id="KW-0378">Hydrolase</keyword>
<dbReference type="Pfam" id="PF00005">
    <property type="entry name" value="ABC_tran"/>
    <property type="match status" value="1"/>
</dbReference>
<keyword evidence="7" id="KW-1185">Reference proteome</keyword>
<dbReference type="Gene3D" id="3.40.50.300">
    <property type="entry name" value="P-loop containing nucleotide triphosphate hydrolases"/>
    <property type="match status" value="1"/>
</dbReference>
<dbReference type="PANTHER" id="PTHR42788:SF13">
    <property type="entry name" value="ALIPHATIC SULFONATES IMPORT ATP-BINDING PROTEIN SSUB"/>
    <property type="match status" value="1"/>
</dbReference>
<dbReference type="InterPro" id="IPR003439">
    <property type="entry name" value="ABC_transporter-like_ATP-bd"/>
</dbReference>
<accession>A0A3S4DS27</accession>
<proteinExistence type="inferred from homology"/>
<comment type="similarity">
    <text evidence="1">Belongs to the ABC transporter superfamily.</text>
</comment>
<dbReference type="SMART" id="SM00382">
    <property type="entry name" value="AAA"/>
    <property type="match status" value="1"/>
</dbReference>
<evidence type="ECO:0000313" key="6">
    <source>
        <dbReference type="EMBL" id="VDS05953.1"/>
    </source>
</evidence>
<keyword evidence="4 6" id="KW-0067">ATP-binding</keyword>
<dbReference type="RefSeq" id="WP_223214250.1">
    <property type="nucleotide sequence ID" value="NZ_JBHTMH010000001.1"/>
</dbReference>
<dbReference type="PANTHER" id="PTHR42788">
    <property type="entry name" value="TAURINE IMPORT ATP-BINDING PROTEIN-RELATED"/>
    <property type="match status" value="1"/>
</dbReference>
<evidence type="ECO:0000259" key="5">
    <source>
        <dbReference type="PROSITE" id="PS50893"/>
    </source>
</evidence>
<evidence type="ECO:0000256" key="1">
    <source>
        <dbReference type="ARBA" id="ARBA00005417"/>
    </source>
</evidence>
<dbReference type="AlphaFoldDB" id="A0A3S4DS27"/>
<dbReference type="PROSITE" id="PS50893">
    <property type="entry name" value="ABC_TRANSPORTER_2"/>
    <property type="match status" value="1"/>
</dbReference>
<keyword evidence="3" id="KW-0547">Nucleotide-binding</keyword>
<reference evidence="6 7" key="1">
    <citation type="submission" date="2018-12" db="EMBL/GenBank/DDBJ databases">
        <authorList>
            <person name="Criscuolo A."/>
        </authorList>
    </citation>
    <scope>NUCLEOTIDE SEQUENCE [LARGE SCALE GENOMIC DNA]</scope>
    <source>
        <strain evidence="6">ACIP1116281</strain>
    </source>
</reference>
<dbReference type="PROSITE" id="PS00211">
    <property type="entry name" value="ABC_TRANSPORTER_1"/>
    <property type="match status" value="1"/>
</dbReference>
<name>A0A3S4DS27_9HYPH</name>
<dbReference type="Proteomes" id="UP000268844">
    <property type="component" value="Unassembled WGS sequence"/>
</dbReference>
<evidence type="ECO:0000256" key="3">
    <source>
        <dbReference type="ARBA" id="ARBA00022741"/>
    </source>
</evidence>
<dbReference type="InterPro" id="IPR027417">
    <property type="entry name" value="P-loop_NTPase"/>
</dbReference>
<dbReference type="SUPFAM" id="SSF52540">
    <property type="entry name" value="P-loop containing nucleoside triphosphate hydrolases"/>
    <property type="match status" value="1"/>
</dbReference>
<dbReference type="InterPro" id="IPR017871">
    <property type="entry name" value="ABC_transporter-like_CS"/>
</dbReference>
<dbReference type="GO" id="GO:0016887">
    <property type="term" value="F:ATP hydrolysis activity"/>
    <property type="evidence" value="ECO:0007669"/>
    <property type="project" value="InterPro"/>
</dbReference>
<dbReference type="GO" id="GO:0005524">
    <property type="term" value="F:ATP binding"/>
    <property type="evidence" value="ECO:0007669"/>
    <property type="project" value="UniProtKB-KW"/>
</dbReference>
<dbReference type="CDD" id="cd03293">
    <property type="entry name" value="ABC_NrtD_SsuB_transporters"/>
    <property type="match status" value="1"/>
</dbReference>
<feature type="domain" description="ABC transporter" evidence="5">
    <location>
        <begin position="23"/>
        <end position="255"/>
    </location>
</feature>
<protein>
    <submittedName>
        <fullName evidence="6">Bicarbonate transport ATP-binding protein CmpD</fullName>
        <ecNumber evidence="6">3.6.3.-</ecNumber>
    </submittedName>
</protein>
<keyword evidence="2" id="KW-0813">Transport</keyword>
<evidence type="ECO:0000256" key="2">
    <source>
        <dbReference type="ARBA" id="ARBA00022448"/>
    </source>
</evidence>
<dbReference type="EC" id="3.6.3.-" evidence="6"/>
<dbReference type="InterPro" id="IPR050166">
    <property type="entry name" value="ABC_transporter_ATP-bind"/>
</dbReference>
<dbReference type="EMBL" id="UZWD01000038">
    <property type="protein sequence ID" value="VDS05953.1"/>
    <property type="molecule type" value="Genomic_DNA"/>
</dbReference>